<organism evidence="1 2">
    <name type="scientific">Rhizophagus irregularis</name>
    <dbReference type="NCBI Taxonomy" id="588596"/>
    <lineage>
        <taxon>Eukaryota</taxon>
        <taxon>Fungi</taxon>
        <taxon>Fungi incertae sedis</taxon>
        <taxon>Mucoromycota</taxon>
        <taxon>Glomeromycotina</taxon>
        <taxon>Glomeromycetes</taxon>
        <taxon>Glomerales</taxon>
        <taxon>Glomeraceae</taxon>
        <taxon>Rhizophagus</taxon>
    </lineage>
</organism>
<reference evidence="1 2" key="2">
    <citation type="submission" date="2017-10" db="EMBL/GenBank/DDBJ databases">
        <title>Extensive intraspecific genome diversity in a model arbuscular mycorrhizal fungus.</title>
        <authorList>
            <person name="Chen E.C.H."/>
            <person name="Morin E."/>
            <person name="Baudet D."/>
            <person name="Noel J."/>
            <person name="Ndikumana S."/>
            <person name="Charron P."/>
            <person name="St-Onge C."/>
            <person name="Giorgi J."/>
            <person name="Grigoriev I.V."/>
            <person name="Roux C."/>
            <person name="Martin F.M."/>
            <person name="Corradi N."/>
        </authorList>
    </citation>
    <scope>NUCLEOTIDE SEQUENCE [LARGE SCALE GENOMIC DNA]</scope>
    <source>
        <strain evidence="1 2">C2</strain>
    </source>
</reference>
<dbReference type="EMBL" id="LLXL01000091">
    <property type="protein sequence ID" value="PKK78207.1"/>
    <property type="molecule type" value="Genomic_DNA"/>
</dbReference>
<dbReference type="Gene3D" id="1.10.10.10">
    <property type="entry name" value="Winged helix-like DNA-binding domain superfamily/Winged helix DNA-binding domain"/>
    <property type="match status" value="1"/>
</dbReference>
<dbReference type="Proteomes" id="UP000233469">
    <property type="component" value="Unassembled WGS sequence"/>
</dbReference>
<protein>
    <submittedName>
        <fullName evidence="1">Uncharacterized protein</fullName>
    </submittedName>
</protein>
<sequence length="55" mass="6865">MKKSLPFRKRNAQKLLRIDVNKVSKLWEWLVQTKWIQNYEKKCYLYSTSKKKEIF</sequence>
<dbReference type="InterPro" id="IPR036388">
    <property type="entry name" value="WH-like_DNA-bd_sf"/>
</dbReference>
<reference evidence="1 2" key="1">
    <citation type="submission" date="2016-04" db="EMBL/GenBank/DDBJ databases">
        <title>Genome analyses suggest a sexual origin of heterokaryosis in a supposedly ancient asexual fungus.</title>
        <authorList>
            <person name="Ropars J."/>
            <person name="Sedzielewska K."/>
            <person name="Noel J."/>
            <person name="Charron P."/>
            <person name="Farinelli L."/>
            <person name="Marton T."/>
            <person name="Kruger M."/>
            <person name="Pelin A."/>
            <person name="Brachmann A."/>
            <person name="Corradi N."/>
        </authorList>
    </citation>
    <scope>NUCLEOTIDE SEQUENCE [LARGE SCALE GENOMIC DNA]</scope>
    <source>
        <strain evidence="1 2">C2</strain>
    </source>
</reference>
<proteinExistence type="predicted"/>
<accession>A0A2N1NWB9</accession>
<evidence type="ECO:0000313" key="1">
    <source>
        <dbReference type="EMBL" id="PKK78207.1"/>
    </source>
</evidence>
<comment type="caution">
    <text evidence="1">The sequence shown here is derived from an EMBL/GenBank/DDBJ whole genome shotgun (WGS) entry which is preliminary data.</text>
</comment>
<name>A0A2N1NWB9_9GLOM</name>
<dbReference type="SUPFAM" id="SSF46689">
    <property type="entry name" value="Homeodomain-like"/>
    <property type="match status" value="1"/>
</dbReference>
<gene>
    <name evidence="1" type="ORF">RhiirC2_730290</name>
</gene>
<dbReference type="InterPro" id="IPR009057">
    <property type="entry name" value="Homeodomain-like_sf"/>
</dbReference>
<evidence type="ECO:0000313" key="2">
    <source>
        <dbReference type="Proteomes" id="UP000233469"/>
    </source>
</evidence>
<dbReference type="AlphaFoldDB" id="A0A2N1NWB9"/>